<dbReference type="EMBL" id="KV878904">
    <property type="protein sequence ID" value="OJJ81754.1"/>
    <property type="molecule type" value="Genomic_DNA"/>
</dbReference>
<evidence type="ECO:0000256" key="1">
    <source>
        <dbReference type="ARBA" id="ARBA00022737"/>
    </source>
</evidence>
<dbReference type="RefSeq" id="XP_022398452.1">
    <property type="nucleotide sequence ID" value="XM_022548338.1"/>
</dbReference>
<name>A0A1L9VCW7_ASPGL</name>
<feature type="domain" description="Nephrocystin 3-like N-terminal" evidence="3">
    <location>
        <begin position="99"/>
        <end position="174"/>
    </location>
</feature>
<dbReference type="STRING" id="1160497.A0A1L9VCW7"/>
<dbReference type="PANTHER" id="PTHR10039:SF5">
    <property type="entry name" value="NACHT DOMAIN-CONTAINING PROTEIN"/>
    <property type="match status" value="1"/>
</dbReference>
<dbReference type="OrthoDB" id="195446at2759"/>
<feature type="compositionally biased region" description="Polar residues" evidence="2">
    <location>
        <begin position="161"/>
        <end position="175"/>
    </location>
</feature>
<organism evidence="4 5">
    <name type="scientific">Aspergillus glaucus CBS 516.65</name>
    <dbReference type="NCBI Taxonomy" id="1160497"/>
    <lineage>
        <taxon>Eukaryota</taxon>
        <taxon>Fungi</taxon>
        <taxon>Dikarya</taxon>
        <taxon>Ascomycota</taxon>
        <taxon>Pezizomycotina</taxon>
        <taxon>Eurotiomycetes</taxon>
        <taxon>Eurotiomycetidae</taxon>
        <taxon>Eurotiales</taxon>
        <taxon>Aspergillaceae</taxon>
        <taxon>Aspergillus</taxon>
        <taxon>Aspergillus subgen. Aspergillus</taxon>
    </lineage>
</organism>
<keyword evidence="1" id="KW-0677">Repeat</keyword>
<dbReference type="AlphaFoldDB" id="A0A1L9VCW7"/>
<evidence type="ECO:0000259" key="3">
    <source>
        <dbReference type="Pfam" id="PF24883"/>
    </source>
</evidence>
<dbReference type="Proteomes" id="UP000184300">
    <property type="component" value="Unassembled WGS sequence"/>
</dbReference>
<evidence type="ECO:0000256" key="2">
    <source>
        <dbReference type="SAM" id="MobiDB-lite"/>
    </source>
</evidence>
<dbReference type="VEuPathDB" id="FungiDB:ASPGLDRAFT_587411"/>
<dbReference type="Pfam" id="PF24883">
    <property type="entry name" value="NPHP3_N"/>
    <property type="match status" value="1"/>
</dbReference>
<feature type="region of interest" description="Disordered" evidence="2">
    <location>
        <begin position="161"/>
        <end position="184"/>
    </location>
</feature>
<dbReference type="GeneID" id="34464598"/>
<reference evidence="5" key="1">
    <citation type="journal article" date="2017" name="Genome Biol.">
        <title>Comparative genomics reveals high biological diversity and specific adaptations in the industrially and medically important fungal genus Aspergillus.</title>
        <authorList>
            <person name="de Vries R.P."/>
            <person name="Riley R."/>
            <person name="Wiebenga A."/>
            <person name="Aguilar-Osorio G."/>
            <person name="Amillis S."/>
            <person name="Uchima C.A."/>
            <person name="Anderluh G."/>
            <person name="Asadollahi M."/>
            <person name="Askin M."/>
            <person name="Barry K."/>
            <person name="Battaglia E."/>
            <person name="Bayram O."/>
            <person name="Benocci T."/>
            <person name="Braus-Stromeyer S.A."/>
            <person name="Caldana C."/>
            <person name="Canovas D."/>
            <person name="Cerqueira G.C."/>
            <person name="Chen F."/>
            <person name="Chen W."/>
            <person name="Choi C."/>
            <person name="Clum A."/>
            <person name="Dos Santos R.A."/>
            <person name="Damasio A.R."/>
            <person name="Diallinas G."/>
            <person name="Emri T."/>
            <person name="Fekete E."/>
            <person name="Flipphi M."/>
            <person name="Freyberg S."/>
            <person name="Gallo A."/>
            <person name="Gournas C."/>
            <person name="Habgood R."/>
            <person name="Hainaut M."/>
            <person name="Harispe M.L."/>
            <person name="Henrissat B."/>
            <person name="Hilden K.S."/>
            <person name="Hope R."/>
            <person name="Hossain A."/>
            <person name="Karabika E."/>
            <person name="Karaffa L."/>
            <person name="Karanyi Z."/>
            <person name="Krasevec N."/>
            <person name="Kuo A."/>
            <person name="Kusch H."/>
            <person name="LaButti K."/>
            <person name="Lagendijk E.L."/>
            <person name="Lapidus A."/>
            <person name="Levasseur A."/>
            <person name="Lindquist E."/>
            <person name="Lipzen A."/>
            <person name="Logrieco A.F."/>
            <person name="MacCabe A."/>
            <person name="Maekelae M.R."/>
            <person name="Malavazi I."/>
            <person name="Melin P."/>
            <person name="Meyer V."/>
            <person name="Mielnichuk N."/>
            <person name="Miskei M."/>
            <person name="Molnar A.P."/>
            <person name="Mule G."/>
            <person name="Ngan C.Y."/>
            <person name="Orejas M."/>
            <person name="Orosz E."/>
            <person name="Ouedraogo J.P."/>
            <person name="Overkamp K.M."/>
            <person name="Park H.-S."/>
            <person name="Perrone G."/>
            <person name="Piumi F."/>
            <person name="Punt P.J."/>
            <person name="Ram A.F."/>
            <person name="Ramon A."/>
            <person name="Rauscher S."/>
            <person name="Record E."/>
            <person name="Riano-Pachon D.M."/>
            <person name="Robert V."/>
            <person name="Roehrig J."/>
            <person name="Ruller R."/>
            <person name="Salamov A."/>
            <person name="Salih N.S."/>
            <person name="Samson R.A."/>
            <person name="Sandor E."/>
            <person name="Sanguinetti M."/>
            <person name="Schuetze T."/>
            <person name="Sepcic K."/>
            <person name="Shelest E."/>
            <person name="Sherlock G."/>
            <person name="Sophianopoulou V."/>
            <person name="Squina F.M."/>
            <person name="Sun H."/>
            <person name="Susca A."/>
            <person name="Todd R.B."/>
            <person name="Tsang A."/>
            <person name="Unkles S.E."/>
            <person name="van de Wiele N."/>
            <person name="van Rossen-Uffink D."/>
            <person name="Oliveira J.V."/>
            <person name="Vesth T.C."/>
            <person name="Visser J."/>
            <person name="Yu J.-H."/>
            <person name="Zhou M."/>
            <person name="Andersen M.R."/>
            <person name="Archer D.B."/>
            <person name="Baker S.E."/>
            <person name="Benoit I."/>
            <person name="Brakhage A.A."/>
            <person name="Braus G.H."/>
            <person name="Fischer R."/>
            <person name="Frisvad J.C."/>
            <person name="Goldman G.H."/>
            <person name="Houbraken J."/>
            <person name="Oakley B."/>
            <person name="Pocsi I."/>
            <person name="Scazzocchio C."/>
            <person name="Seiboth B."/>
            <person name="vanKuyk P.A."/>
            <person name="Wortman J."/>
            <person name="Dyer P.S."/>
            <person name="Grigoriev I.V."/>
        </authorList>
    </citation>
    <scope>NUCLEOTIDE SEQUENCE [LARGE SCALE GENOMIC DNA]</scope>
    <source>
        <strain evidence="5">CBS 516.65</strain>
    </source>
</reference>
<gene>
    <name evidence="4" type="ORF">ASPGLDRAFT_587411</name>
</gene>
<dbReference type="InterPro" id="IPR056884">
    <property type="entry name" value="NPHP3-like_N"/>
</dbReference>
<protein>
    <recommendedName>
        <fullName evidence="3">Nephrocystin 3-like N-terminal domain-containing protein</fullName>
    </recommendedName>
</protein>
<dbReference type="PANTHER" id="PTHR10039">
    <property type="entry name" value="AMELOGENIN"/>
    <property type="match status" value="1"/>
</dbReference>
<keyword evidence="5" id="KW-1185">Reference proteome</keyword>
<accession>A0A1L9VCW7</accession>
<proteinExistence type="predicted"/>
<evidence type="ECO:0000313" key="5">
    <source>
        <dbReference type="Proteomes" id="UP000184300"/>
    </source>
</evidence>
<sequence>MVLKLQRDTCSKPHDITKGIAALKVSAEDYRSTADRMELVLGNVEYLADPSQRLSEIQESVGSIERQLTDSLDREILDWLSSERGQGRHHEVQSRRTPGTGKWILSTPAFQTWLNNAYPERLLWIVGAPRCGKSTLVSLIVDELKVLQASDNAPIAYYYSSHPSSHRTSPESFVSPSMKAAPSP</sequence>
<evidence type="ECO:0000313" key="4">
    <source>
        <dbReference type="EMBL" id="OJJ81754.1"/>
    </source>
</evidence>